<sequence>MFKRAPLSHSRSLIMCVGDYLFSSTRMLSRSQEA</sequence>
<dbReference type="AlphaFoldDB" id="A0A0A9CLC6"/>
<dbReference type="EMBL" id="GBRH01223730">
    <property type="protein sequence ID" value="JAD74165.1"/>
    <property type="molecule type" value="Transcribed_RNA"/>
</dbReference>
<evidence type="ECO:0000313" key="1">
    <source>
        <dbReference type="EMBL" id="JAD74165.1"/>
    </source>
</evidence>
<organism evidence="1">
    <name type="scientific">Arundo donax</name>
    <name type="common">Giant reed</name>
    <name type="synonym">Donax arundinaceus</name>
    <dbReference type="NCBI Taxonomy" id="35708"/>
    <lineage>
        <taxon>Eukaryota</taxon>
        <taxon>Viridiplantae</taxon>
        <taxon>Streptophyta</taxon>
        <taxon>Embryophyta</taxon>
        <taxon>Tracheophyta</taxon>
        <taxon>Spermatophyta</taxon>
        <taxon>Magnoliopsida</taxon>
        <taxon>Liliopsida</taxon>
        <taxon>Poales</taxon>
        <taxon>Poaceae</taxon>
        <taxon>PACMAD clade</taxon>
        <taxon>Arundinoideae</taxon>
        <taxon>Arundineae</taxon>
        <taxon>Arundo</taxon>
    </lineage>
</organism>
<name>A0A0A9CLC6_ARUDO</name>
<reference evidence="1" key="1">
    <citation type="submission" date="2014-09" db="EMBL/GenBank/DDBJ databases">
        <authorList>
            <person name="Magalhaes I.L.F."/>
            <person name="Oliveira U."/>
            <person name="Santos F.R."/>
            <person name="Vidigal T.H.D.A."/>
            <person name="Brescovit A.D."/>
            <person name="Santos A.J."/>
        </authorList>
    </citation>
    <scope>NUCLEOTIDE SEQUENCE</scope>
    <source>
        <tissue evidence="1">Shoot tissue taken approximately 20 cm above the soil surface</tissue>
    </source>
</reference>
<protein>
    <submittedName>
        <fullName evidence="1">Uncharacterized protein</fullName>
    </submittedName>
</protein>
<reference evidence="1" key="2">
    <citation type="journal article" date="2015" name="Data Brief">
        <title>Shoot transcriptome of the giant reed, Arundo donax.</title>
        <authorList>
            <person name="Barrero R.A."/>
            <person name="Guerrero F.D."/>
            <person name="Moolhuijzen P."/>
            <person name="Goolsby J.A."/>
            <person name="Tidwell J."/>
            <person name="Bellgard S.E."/>
            <person name="Bellgard M.I."/>
        </authorList>
    </citation>
    <scope>NUCLEOTIDE SEQUENCE</scope>
    <source>
        <tissue evidence="1">Shoot tissue taken approximately 20 cm above the soil surface</tissue>
    </source>
</reference>
<accession>A0A0A9CLC6</accession>
<proteinExistence type="predicted"/>